<evidence type="ECO:0000256" key="2">
    <source>
        <dbReference type="ARBA" id="ARBA00006618"/>
    </source>
</evidence>
<comment type="similarity">
    <text evidence="2">Belongs to the SID1 family.</text>
</comment>
<dbReference type="GO" id="GO:0016020">
    <property type="term" value="C:membrane"/>
    <property type="evidence" value="ECO:0007669"/>
    <property type="project" value="UniProtKB-SubCell"/>
</dbReference>
<dbReference type="HOGENOM" id="CLU_830471_0_0_1"/>
<dbReference type="Proteomes" id="UP000000305">
    <property type="component" value="Unassembled WGS sequence"/>
</dbReference>
<keyword evidence="4" id="KW-0732">Signal</keyword>
<evidence type="ECO:0000256" key="6">
    <source>
        <dbReference type="ARBA" id="ARBA00023136"/>
    </source>
</evidence>
<evidence type="ECO:0000256" key="3">
    <source>
        <dbReference type="ARBA" id="ARBA00022692"/>
    </source>
</evidence>
<keyword evidence="7" id="KW-0325">Glycoprotein</keyword>
<evidence type="ECO:0000256" key="5">
    <source>
        <dbReference type="ARBA" id="ARBA00022989"/>
    </source>
</evidence>
<dbReference type="STRING" id="6669.E9GL71"/>
<evidence type="ECO:0000256" key="7">
    <source>
        <dbReference type="ARBA" id="ARBA00023180"/>
    </source>
</evidence>
<reference evidence="9 10" key="1">
    <citation type="journal article" date="2011" name="Science">
        <title>The ecoresponsive genome of Daphnia pulex.</title>
        <authorList>
            <person name="Colbourne J.K."/>
            <person name="Pfrender M.E."/>
            <person name="Gilbert D."/>
            <person name="Thomas W.K."/>
            <person name="Tucker A."/>
            <person name="Oakley T.H."/>
            <person name="Tokishita S."/>
            <person name="Aerts A."/>
            <person name="Arnold G.J."/>
            <person name="Basu M.K."/>
            <person name="Bauer D.J."/>
            <person name="Caceres C.E."/>
            <person name="Carmel L."/>
            <person name="Casola C."/>
            <person name="Choi J.H."/>
            <person name="Detter J.C."/>
            <person name="Dong Q."/>
            <person name="Dusheyko S."/>
            <person name="Eads B.D."/>
            <person name="Frohlich T."/>
            <person name="Geiler-Samerotte K.A."/>
            <person name="Gerlach D."/>
            <person name="Hatcher P."/>
            <person name="Jogdeo S."/>
            <person name="Krijgsveld J."/>
            <person name="Kriventseva E.V."/>
            <person name="Kultz D."/>
            <person name="Laforsch C."/>
            <person name="Lindquist E."/>
            <person name="Lopez J."/>
            <person name="Manak J.R."/>
            <person name="Muller J."/>
            <person name="Pangilinan J."/>
            <person name="Patwardhan R.P."/>
            <person name="Pitluck S."/>
            <person name="Pritham E.J."/>
            <person name="Rechtsteiner A."/>
            <person name="Rho M."/>
            <person name="Rogozin I.B."/>
            <person name="Sakarya O."/>
            <person name="Salamov A."/>
            <person name="Schaack S."/>
            <person name="Shapiro H."/>
            <person name="Shiga Y."/>
            <person name="Skalitzky C."/>
            <person name="Smith Z."/>
            <person name="Souvorov A."/>
            <person name="Sung W."/>
            <person name="Tang Z."/>
            <person name="Tsuchiya D."/>
            <person name="Tu H."/>
            <person name="Vos H."/>
            <person name="Wang M."/>
            <person name="Wolf Y.I."/>
            <person name="Yamagata H."/>
            <person name="Yamada T."/>
            <person name="Ye Y."/>
            <person name="Shaw J.R."/>
            <person name="Andrews J."/>
            <person name="Crease T.J."/>
            <person name="Tang H."/>
            <person name="Lucas S.M."/>
            <person name="Robertson H.M."/>
            <person name="Bork P."/>
            <person name="Koonin E.V."/>
            <person name="Zdobnov E.M."/>
            <person name="Grigoriev I.V."/>
            <person name="Lynch M."/>
            <person name="Boore J.L."/>
        </authorList>
    </citation>
    <scope>NUCLEOTIDE SEQUENCE [LARGE SCALE GENOMIC DNA]</scope>
</reference>
<protein>
    <submittedName>
        <fullName evidence="9">Uncharacterized protein</fullName>
    </submittedName>
</protein>
<dbReference type="PhylomeDB" id="E9GL71"/>
<keyword evidence="3 8" id="KW-0812">Transmembrane</keyword>
<dbReference type="AlphaFoldDB" id="E9GL71"/>
<dbReference type="EMBL" id="GL732550">
    <property type="protein sequence ID" value="EFX79804.1"/>
    <property type="molecule type" value="Genomic_DNA"/>
</dbReference>
<keyword evidence="10" id="KW-1185">Reference proteome</keyword>
<accession>E9GL71</accession>
<evidence type="ECO:0000313" key="10">
    <source>
        <dbReference type="Proteomes" id="UP000000305"/>
    </source>
</evidence>
<name>E9GL71_DAPPU</name>
<feature type="transmembrane region" description="Helical" evidence="8">
    <location>
        <begin position="12"/>
        <end position="33"/>
    </location>
</feature>
<dbReference type="InterPro" id="IPR025958">
    <property type="entry name" value="SID1_TM_fam"/>
</dbReference>
<sequence>MATATAAIKLKFLLIPAIVTALLGTYFTALYIGSPAKERDIFKRWLLLLENSHVVVRRDLSDNTSVIKDQQKVNVDNHAELYQKYSFNVSSTLEYRFNQEYSSASRQLCTERNNVTVKHEFILGVSTSNPQNLSVIASVTPVKDFVVKLDGNGTVTLAASEPKYYQFLFPVNVTHVLLTVKSDDDYCMLVSVQNLSELRYGGIRQTLMNKTGMAISVSDIEYGKDNYGRERFPDGFFVVFVVKADDYECTGKRTASSPTRKKTVHFAIHEMVSYDNYRYAVFGVLGIFAIFYIGVFVSFCFNCGK</sequence>
<keyword evidence="6 8" id="KW-0472">Membrane</keyword>
<evidence type="ECO:0000256" key="1">
    <source>
        <dbReference type="ARBA" id="ARBA00004141"/>
    </source>
</evidence>
<comment type="subcellular location">
    <subcellularLocation>
        <location evidence="1">Membrane</location>
        <topology evidence="1">Multi-pass membrane protein</topology>
    </subcellularLocation>
</comment>
<dbReference type="PANTHER" id="PTHR12185">
    <property type="entry name" value="SID1 TRANSMEMBRANE FAMILY MEMEBER"/>
    <property type="match status" value="1"/>
</dbReference>
<organism evidence="9 10">
    <name type="scientific">Daphnia pulex</name>
    <name type="common">Water flea</name>
    <dbReference type="NCBI Taxonomy" id="6669"/>
    <lineage>
        <taxon>Eukaryota</taxon>
        <taxon>Metazoa</taxon>
        <taxon>Ecdysozoa</taxon>
        <taxon>Arthropoda</taxon>
        <taxon>Crustacea</taxon>
        <taxon>Branchiopoda</taxon>
        <taxon>Diplostraca</taxon>
        <taxon>Cladocera</taxon>
        <taxon>Anomopoda</taxon>
        <taxon>Daphniidae</taxon>
        <taxon>Daphnia</taxon>
    </lineage>
</organism>
<evidence type="ECO:0000313" key="9">
    <source>
        <dbReference type="EMBL" id="EFX79804.1"/>
    </source>
</evidence>
<dbReference type="OrthoDB" id="416618at2759"/>
<dbReference type="PANTHER" id="PTHR12185:SF14">
    <property type="entry name" value="CHOLESTEROL UPTAKE PROTEIN 1"/>
    <property type="match status" value="1"/>
</dbReference>
<dbReference type="KEGG" id="dpx:DAPPUDRAFT_104073"/>
<gene>
    <name evidence="9" type="ORF">DAPPUDRAFT_104073</name>
</gene>
<evidence type="ECO:0000256" key="4">
    <source>
        <dbReference type="ARBA" id="ARBA00022729"/>
    </source>
</evidence>
<keyword evidence="5 8" id="KW-1133">Transmembrane helix</keyword>
<dbReference type="InParanoid" id="E9GL71"/>
<proteinExistence type="inferred from homology"/>
<evidence type="ECO:0000256" key="8">
    <source>
        <dbReference type="SAM" id="Phobius"/>
    </source>
</evidence>
<dbReference type="Pfam" id="PF13965">
    <property type="entry name" value="SID-1_RNA_chan"/>
    <property type="match status" value="1"/>
</dbReference>
<feature type="transmembrane region" description="Helical" evidence="8">
    <location>
        <begin position="279"/>
        <end position="301"/>
    </location>
</feature>